<keyword evidence="1" id="KW-0472">Membrane</keyword>
<keyword evidence="1" id="KW-0812">Transmembrane</keyword>
<comment type="caution">
    <text evidence="2">The sequence shown here is derived from an EMBL/GenBank/DDBJ whole genome shotgun (WGS) entry which is preliminary data.</text>
</comment>
<keyword evidence="3" id="KW-1185">Reference proteome</keyword>
<accession>A0A0F4YID5</accession>
<sequence>LLLAVDWYYAVLFVTAGVLSPSTAFLCWQDVDQHTTSTGQSSRLLVVIDAWRLNNSTPDRAVVHRIVASTLIPCLRGRASQRCSWPAGPCPVPWRAHRS</sequence>
<proteinExistence type="predicted"/>
<keyword evidence="1" id="KW-1133">Transmembrane helix</keyword>
<dbReference type="RefSeq" id="XP_013323960.1">
    <property type="nucleotide sequence ID" value="XM_013468506.1"/>
</dbReference>
<dbReference type="AlphaFoldDB" id="A0A0F4YID5"/>
<name>A0A0F4YID5_RASE3</name>
<protein>
    <submittedName>
        <fullName evidence="2">Uncharacterized protein</fullName>
    </submittedName>
</protein>
<gene>
    <name evidence="2" type="ORF">T310_8841</name>
</gene>
<feature type="transmembrane region" description="Helical" evidence="1">
    <location>
        <begin position="6"/>
        <end position="28"/>
    </location>
</feature>
<dbReference type="EMBL" id="LASV01000665">
    <property type="protein sequence ID" value="KKA17348.1"/>
    <property type="molecule type" value="Genomic_DNA"/>
</dbReference>
<organism evidence="2 3">
    <name type="scientific">Rasamsonia emersonii (strain ATCC 16479 / CBS 393.64 / IMI 116815)</name>
    <dbReference type="NCBI Taxonomy" id="1408163"/>
    <lineage>
        <taxon>Eukaryota</taxon>
        <taxon>Fungi</taxon>
        <taxon>Dikarya</taxon>
        <taxon>Ascomycota</taxon>
        <taxon>Pezizomycotina</taxon>
        <taxon>Eurotiomycetes</taxon>
        <taxon>Eurotiomycetidae</taxon>
        <taxon>Eurotiales</taxon>
        <taxon>Trichocomaceae</taxon>
        <taxon>Rasamsonia</taxon>
    </lineage>
</organism>
<dbReference type="Proteomes" id="UP000053958">
    <property type="component" value="Unassembled WGS sequence"/>
</dbReference>
<dbReference type="GeneID" id="25320976"/>
<evidence type="ECO:0000256" key="1">
    <source>
        <dbReference type="SAM" id="Phobius"/>
    </source>
</evidence>
<evidence type="ECO:0000313" key="2">
    <source>
        <dbReference type="EMBL" id="KKA17348.1"/>
    </source>
</evidence>
<reference evidence="2 3" key="1">
    <citation type="submission" date="2015-04" db="EMBL/GenBank/DDBJ databases">
        <authorList>
            <person name="Heijne W.H."/>
            <person name="Fedorova N.D."/>
            <person name="Nierman W.C."/>
            <person name="Vollebregt A.W."/>
            <person name="Zhao Z."/>
            <person name="Wu L."/>
            <person name="Kumar M."/>
            <person name="Stam H."/>
            <person name="van den Berg M.A."/>
            <person name="Pel H.J."/>
        </authorList>
    </citation>
    <scope>NUCLEOTIDE SEQUENCE [LARGE SCALE GENOMIC DNA]</scope>
    <source>
        <strain evidence="2 3">CBS 393.64</strain>
    </source>
</reference>
<evidence type="ECO:0000313" key="3">
    <source>
        <dbReference type="Proteomes" id="UP000053958"/>
    </source>
</evidence>
<feature type="non-terminal residue" evidence="2">
    <location>
        <position position="1"/>
    </location>
</feature>